<dbReference type="SUPFAM" id="SSF52016">
    <property type="entry name" value="LeuD/IlvD-like"/>
    <property type="match status" value="1"/>
</dbReference>
<dbReference type="InterPro" id="IPR050075">
    <property type="entry name" value="LeuD"/>
</dbReference>
<name>A0A067T765_GALM3</name>
<dbReference type="AlphaFoldDB" id="A0A067T765"/>
<keyword evidence="4" id="KW-1185">Reference proteome</keyword>
<dbReference type="PANTHER" id="PTHR43345">
    <property type="entry name" value="3-ISOPROPYLMALATE DEHYDRATASE SMALL SUBUNIT 2-RELATED-RELATED"/>
    <property type="match status" value="1"/>
</dbReference>
<dbReference type="GO" id="GO:0016829">
    <property type="term" value="F:lyase activity"/>
    <property type="evidence" value="ECO:0007669"/>
    <property type="project" value="UniProtKB-KW"/>
</dbReference>
<dbReference type="Gene3D" id="3.20.19.10">
    <property type="entry name" value="Aconitase, domain 4"/>
    <property type="match status" value="1"/>
</dbReference>
<protein>
    <recommendedName>
        <fullName evidence="2">Aconitase A/isopropylmalate dehydratase small subunit swivel domain-containing protein</fullName>
    </recommendedName>
</protein>
<gene>
    <name evidence="3" type="ORF">GALMADRAFT_1281115</name>
</gene>
<reference evidence="4" key="1">
    <citation type="journal article" date="2014" name="Proc. Natl. Acad. Sci. U.S.A.">
        <title>Extensive sampling of basidiomycete genomes demonstrates inadequacy of the white-rot/brown-rot paradigm for wood decay fungi.</title>
        <authorList>
            <person name="Riley R."/>
            <person name="Salamov A.A."/>
            <person name="Brown D.W."/>
            <person name="Nagy L.G."/>
            <person name="Floudas D."/>
            <person name="Held B.W."/>
            <person name="Levasseur A."/>
            <person name="Lombard V."/>
            <person name="Morin E."/>
            <person name="Otillar R."/>
            <person name="Lindquist E.A."/>
            <person name="Sun H."/>
            <person name="LaButti K.M."/>
            <person name="Schmutz J."/>
            <person name="Jabbour D."/>
            <person name="Luo H."/>
            <person name="Baker S.E."/>
            <person name="Pisabarro A.G."/>
            <person name="Walton J.D."/>
            <person name="Blanchette R.A."/>
            <person name="Henrissat B."/>
            <person name="Martin F."/>
            <person name="Cullen D."/>
            <person name="Hibbett D.S."/>
            <person name="Grigoriev I.V."/>
        </authorList>
    </citation>
    <scope>NUCLEOTIDE SEQUENCE [LARGE SCALE GENOMIC DNA]</scope>
    <source>
        <strain evidence="4">CBS 339.88</strain>
    </source>
</reference>
<accession>A0A067T765</accession>
<proteinExistence type="predicted"/>
<dbReference type="OrthoDB" id="10262323at2759"/>
<evidence type="ECO:0000259" key="2">
    <source>
        <dbReference type="Pfam" id="PF00694"/>
    </source>
</evidence>
<keyword evidence="1" id="KW-0456">Lyase</keyword>
<dbReference type="EMBL" id="KL142374">
    <property type="protein sequence ID" value="KDR78936.1"/>
    <property type="molecule type" value="Genomic_DNA"/>
</dbReference>
<dbReference type="InterPro" id="IPR000573">
    <property type="entry name" value="AconitaseA/IPMdHydase_ssu_swvl"/>
</dbReference>
<feature type="domain" description="Aconitase A/isopropylmalate dehydratase small subunit swivel" evidence="2">
    <location>
        <begin position="21"/>
        <end position="95"/>
    </location>
</feature>
<dbReference type="HOGENOM" id="CLU_1133655_0_0_1"/>
<organism evidence="3 4">
    <name type="scientific">Galerina marginata (strain CBS 339.88)</name>
    <dbReference type="NCBI Taxonomy" id="685588"/>
    <lineage>
        <taxon>Eukaryota</taxon>
        <taxon>Fungi</taxon>
        <taxon>Dikarya</taxon>
        <taxon>Basidiomycota</taxon>
        <taxon>Agaricomycotina</taxon>
        <taxon>Agaricomycetes</taxon>
        <taxon>Agaricomycetidae</taxon>
        <taxon>Agaricales</taxon>
        <taxon>Agaricineae</taxon>
        <taxon>Strophariaceae</taxon>
        <taxon>Galerina</taxon>
    </lineage>
</organism>
<dbReference type="InterPro" id="IPR015928">
    <property type="entry name" value="Aconitase/3IPM_dehydase_swvl"/>
</dbReference>
<sequence length="245" mass="26064">MENYDPGFASLVATLIFSQERETLSKAAEHATTKAKRTKQGVILVSGYNFGTGSSREQAATALKAADVPLTTAGSFGDIFKRNAINNGLVCLECPALVADLTAAYAMGGKRGARGRDGELTVDRGLAVRVGMEDGRVVLRGGVGGNEKVYSVKTVGASVQELWLCGGLEVLEIGKPVTLSVILHNHIFIVASSYAVPFSHSFAYKLPRSNVIYLAFPHSLKARSPLLLSLFQQEGYILQEISGSG</sequence>
<dbReference type="Proteomes" id="UP000027222">
    <property type="component" value="Unassembled WGS sequence"/>
</dbReference>
<dbReference type="Pfam" id="PF00694">
    <property type="entry name" value="Aconitase_C"/>
    <property type="match status" value="1"/>
</dbReference>
<dbReference type="PANTHER" id="PTHR43345:SF2">
    <property type="entry name" value="3-ISOPROPYLMALATE DEHYDRATASE SMALL SUBUNIT 1"/>
    <property type="match status" value="1"/>
</dbReference>
<evidence type="ECO:0000313" key="3">
    <source>
        <dbReference type="EMBL" id="KDR78936.1"/>
    </source>
</evidence>
<evidence type="ECO:0000313" key="4">
    <source>
        <dbReference type="Proteomes" id="UP000027222"/>
    </source>
</evidence>
<evidence type="ECO:0000256" key="1">
    <source>
        <dbReference type="ARBA" id="ARBA00023239"/>
    </source>
</evidence>
<dbReference type="STRING" id="685588.A0A067T765"/>